<name>A0A433QT61_9FUNG</name>
<keyword evidence="2" id="KW-1185">Reference proteome</keyword>
<proteinExistence type="predicted"/>
<accession>A0A433QT61</accession>
<dbReference type="EMBL" id="RBNJ01001637">
    <property type="protein sequence ID" value="RUS32937.1"/>
    <property type="molecule type" value="Genomic_DNA"/>
</dbReference>
<comment type="caution">
    <text evidence="1">The sequence shown here is derived from an EMBL/GenBank/DDBJ whole genome shotgun (WGS) entry which is preliminary data.</text>
</comment>
<reference evidence="1 2" key="1">
    <citation type="journal article" date="2018" name="New Phytol.">
        <title>Phylogenomics of Endogonaceae and evolution of mycorrhizas within Mucoromycota.</title>
        <authorList>
            <person name="Chang Y."/>
            <person name="Desiro A."/>
            <person name="Na H."/>
            <person name="Sandor L."/>
            <person name="Lipzen A."/>
            <person name="Clum A."/>
            <person name="Barry K."/>
            <person name="Grigoriev I.V."/>
            <person name="Martin F.M."/>
            <person name="Stajich J.E."/>
            <person name="Smith M.E."/>
            <person name="Bonito G."/>
            <person name="Spatafora J.W."/>
        </authorList>
    </citation>
    <scope>NUCLEOTIDE SEQUENCE [LARGE SCALE GENOMIC DNA]</scope>
    <source>
        <strain evidence="1 2">AD002</strain>
    </source>
</reference>
<evidence type="ECO:0000313" key="2">
    <source>
        <dbReference type="Proteomes" id="UP000274822"/>
    </source>
</evidence>
<sequence length="132" mass="15260">MEYNVDMNLLKQFFDRCDLLALVTTLYLSHFLDQNIAYSGEGELRASRNCQTSIKSGENMGDQFDWLISYYSAFPDNVWRIEFGVTENSGLNQVDSMEKACTDIVKVIKTVQDQLLEIIRKVWTMYGTDHLP</sequence>
<organism evidence="1 2">
    <name type="scientific">Jimgerdemannia flammicorona</name>
    <dbReference type="NCBI Taxonomy" id="994334"/>
    <lineage>
        <taxon>Eukaryota</taxon>
        <taxon>Fungi</taxon>
        <taxon>Fungi incertae sedis</taxon>
        <taxon>Mucoromycota</taxon>
        <taxon>Mucoromycotina</taxon>
        <taxon>Endogonomycetes</taxon>
        <taxon>Endogonales</taxon>
        <taxon>Endogonaceae</taxon>
        <taxon>Jimgerdemannia</taxon>
    </lineage>
</organism>
<dbReference type="AlphaFoldDB" id="A0A433QT61"/>
<dbReference type="Proteomes" id="UP000274822">
    <property type="component" value="Unassembled WGS sequence"/>
</dbReference>
<evidence type="ECO:0000313" key="1">
    <source>
        <dbReference type="EMBL" id="RUS32937.1"/>
    </source>
</evidence>
<gene>
    <name evidence="1" type="ORF">BC938DRAFT_473759</name>
</gene>
<protein>
    <submittedName>
        <fullName evidence="1">Uncharacterized protein</fullName>
    </submittedName>
</protein>